<proteinExistence type="predicted"/>
<feature type="domain" description="DUF4097" evidence="2">
    <location>
        <begin position="51"/>
        <end position="228"/>
    </location>
</feature>
<name>A0ABX7YK07_9STRE</name>
<dbReference type="Pfam" id="PF13349">
    <property type="entry name" value="DUF4097"/>
    <property type="match status" value="1"/>
</dbReference>
<protein>
    <submittedName>
        <fullName evidence="3">DUF4097 family beta strand repeat protein</fullName>
    </submittedName>
</protein>
<dbReference type="InterPro" id="IPR025164">
    <property type="entry name" value="Toastrack_DUF4097"/>
</dbReference>
<evidence type="ECO:0000313" key="4">
    <source>
        <dbReference type="Proteomes" id="UP000677616"/>
    </source>
</evidence>
<evidence type="ECO:0000313" key="3">
    <source>
        <dbReference type="EMBL" id="QUE53967.1"/>
    </source>
</evidence>
<organism evidence="3 4">
    <name type="scientific">Streptococcus oriscaviae</name>
    <dbReference type="NCBI Taxonomy" id="2781599"/>
    <lineage>
        <taxon>Bacteria</taxon>
        <taxon>Bacillati</taxon>
        <taxon>Bacillota</taxon>
        <taxon>Bacilli</taxon>
        <taxon>Lactobacillales</taxon>
        <taxon>Streptococcaceae</taxon>
        <taxon>Streptococcus</taxon>
    </lineage>
</organism>
<gene>
    <name evidence="3" type="ORF">INT76_09060</name>
</gene>
<reference evidence="3 4" key="1">
    <citation type="submission" date="2021-04" db="EMBL/GenBank/DDBJ databases">
        <title>Complete genome sequence of a novel Streptococcus species.</title>
        <authorList>
            <person name="Teng J.L.L."/>
        </authorList>
    </citation>
    <scope>NUCLEOTIDE SEQUENCE [LARGE SCALE GENOMIC DNA]</scope>
    <source>
        <strain evidence="3 4">HKU75</strain>
    </source>
</reference>
<keyword evidence="1" id="KW-1133">Transmembrane helix</keyword>
<dbReference type="EMBL" id="CP073084">
    <property type="protein sequence ID" value="QUE53967.1"/>
    <property type="molecule type" value="Genomic_DNA"/>
</dbReference>
<feature type="transmembrane region" description="Helical" evidence="1">
    <location>
        <begin position="7"/>
        <end position="28"/>
    </location>
</feature>
<keyword evidence="1" id="KW-0812">Transmembrane</keyword>
<dbReference type="Proteomes" id="UP000677616">
    <property type="component" value="Chromosome"/>
</dbReference>
<sequence length="356" mass="39308">MKKKLTISLIIGFVSLITGLILAGIGFFSGGVAQLEDISQPELIEKTYNKISEIQITGLSKEFYIQESPDQKVHVRYYKQTNYLGPVLEVSEKDGILRLEQASEDPLQVKGILQLGGEILASRDLATYRVEIELPKGSKLNKLSGTQYGALLSLTDVAIAELDFIGNIAAENTSIEKASVQAPYLYLNKSVLKNATVHSEAGHVVMKDSSLEATKIDYYQNLEAQNLTIIGQVTFLSESNLVATNVDLSEQTLANTGLDATTSIDPKAFVEAMGYYGYSGQGGEELNLQQIFKEEPYLEEAFQNIGIFTSEKYAHLTVTKQEDQEKVTVEKKDSKNKLTIQAINGTINFREKVFNP</sequence>
<keyword evidence="1" id="KW-0472">Membrane</keyword>
<accession>A0ABX7YK07</accession>
<evidence type="ECO:0000259" key="2">
    <source>
        <dbReference type="Pfam" id="PF13349"/>
    </source>
</evidence>
<dbReference type="RefSeq" id="WP_212570111.1">
    <property type="nucleotide sequence ID" value="NZ_CP073084.1"/>
</dbReference>
<keyword evidence="4" id="KW-1185">Reference proteome</keyword>
<evidence type="ECO:0000256" key="1">
    <source>
        <dbReference type="SAM" id="Phobius"/>
    </source>
</evidence>